<protein>
    <submittedName>
        <fullName evidence="2">Uncharacterized protein</fullName>
    </submittedName>
</protein>
<name>A0A835SL20_9CHLO</name>
<organism evidence="2 3">
    <name type="scientific">Chlamydomonas schloesseri</name>
    <dbReference type="NCBI Taxonomy" id="2026947"/>
    <lineage>
        <taxon>Eukaryota</taxon>
        <taxon>Viridiplantae</taxon>
        <taxon>Chlorophyta</taxon>
        <taxon>core chlorophytes</taxon>
        <taxon>Chlorophyceae</taxon>
        <taxon>CS clade</taxon>
        <taxon>Chlamydomonadales</taxon>
        <taxon>Chlamydomonadaceae</taxon>
        <taxon>Chlamydomonas</taxon>
    </lineage>
</organism>
<proteinExistence type="predicted"/>
<evidence type="ECO:0000313" key="3">
    <source>
        <dbReference type="Proteomes" id="UP000613740"/>
    </source>
</evidence>
<dbReference type="AlphaFoldDB" id="A0A835SL20"/>
<sequence length="192" mass="20421">MAAASHNPFYAAMQHPQYHHHHQPQQQHWGPTSPTSTGSGYDRPSAGYPPYVGYTTNTAGSPAAASGYSHYYPSASSSSTSSPASASSASSSALVLYAPNSLYGLYYNEDVHGPLATGLQANPFTPGLAPLSAVARPVYAVEDPLRQRYPASSANPHDPLNWITEDLFAISMERAAISQQRTPLRSASVTAR</sequence>
<accession>A0A835SL20</accession>
<evidence type="ECO:0000256" key="1">
    <source>
        <dbReference type="SAM" id="MobiDB-lite"/>
    </source>
</evidence>
<reference evidence="2" key="1">
    <citation type="journal article" date="2020" name="bioRxiv">
        <title>Comparative genomics of Chlamydomonas.</title>
        <authorList>
            <person name="Craig R.J."/>
            <person name="Hasan A.R."/>
            <person name="Ness R.W."/>
            <person name="Keightley P.D."/>
        </authorList>
    </citation>
    <scope>NUCLEOTIDE SEQUENCE</scope>
    <source>
        <strain evidence="2">CCAP 11/173</strain>
    </source>
</reference>
<gene>
    <name evidence="2" type="ORF">HYH02_014562</name>
</gene>
<feature type="region of interest" description="Disordered" evidence="1">
    <location>
        <begin position="16"/>
        <end position="44"/>
    </location>
</feature>
<dbReference type="Proteomes" id="UP000613740">
    <property type="component" value="Unassembled WGS sequence"/>
</dbReference>
<dbReference type="EMBL" id="JAEHOD010000100">
    <property type="protein sequence ID" value="KAG2427516.1"/>
    <property type="molecule type" value="Genomic_DNA"/>
</dbReference>
<comment type="caution">
    <text evidence="2">The sequence shown here is derived from an EMBL/GenBank/DDBJ whole genome shotgun (WGS) entry which is preliminary data.</text>
</comment>
<dbReference type="OrthoDB" id="542657at2759"/>
<evidence type="ECO:0000313" key="2">
    <source>
        <dbReference type="EMBL" id="KAG2427516.1"/>
    </source>
</evidence>
<keyword evidence="3" id="KW-1185">Reference proteome</keyword>
<feature type="compositionally biased region" description="Polar residues" evidence="1">
    <location>
        <begin position="29"/>
        <end position="39"/>
    </location>
</feature>